<protein>
    <recommendedName>
        <fullName evidence="3">STAS/SEC14 domain-containing protein</fullName>
    </recommendedName>
</protein>
<keyword evidence="2" id="KW-1185">Reference proteome</keyword>
<accession>A0A1S1YZ86</accession>
<evidence type="ECO:0000313" key="1">
    <source>
        <dbReference type="EMBL" id="OHX66326.1"/>
    </source>
</evidence>
<name>A0A1S1YZ86_FLAPC</name>
<evidence type="ECO:0008006" key="3">
    <source>
        <dbReference type="Google" id="ProtNLM"/>
    </source>
</evidence>
<reference evidence="1 2" key="1">
    <citation type="journal article" date="2012" name="Int. J. Syst. Evol. Microbiol.">
        <title>Flammeovirga pacifica sp. nov., isolated from deep-sea sediment.</title>
        <authorList>
            <person name="Xu H."/>
            <person name="Fu Y."/>
            <person name="Yang N."/>
            <person name="Ding Z."/>
            <person name="Lai Q."/>
            <person name="Zeng R."/>
        </authorList>
    </citation>
    <scope>NUCLEOTIDE SEQUENCE [LARGE SCALE GENOMIC DNA]</scope>
    <source>
        <strain evidence="2">DSM 24597 / LMG 26175 / WPAGA1</strain>
    </source>
</reference>
<sequence length="135" mass="16340">MKFNQIYKSDFQEIGYNESYQIIKSTWNTPINLSEKIYRQELNQYFDILKQTTPKNVLVDAVKAYYQILPETQEWMQKRSFEIHKEVNLKKMAWLVSSDLFSQMTFDQAIENLNEVVEFQLKYFDDLDDAQNWLK</sequence>
<proteinExistence type="predicted"/>
<dbReference type="Proteomes" id="UP000179797">
    <property type="component" value="Unassembled WGS sequence"/>
</dbReference>
<dbReference type="OrthoDB" id="979415at2"/>
<dbReference type="EMBL" id="JRYR02000001">
    <property type="protein sequence ID" value="OHX66326.1"/>
    <property type="molecule type" value="Genomic_DNA"/>
</dbReference>
<comment type="caution">
    <text evidence="1">The sequence shown here is derived from an EMBL/GenBank/DDBJ whole genome shotgun (WGS) entry which is preliminary data.</text>
</comment>
<gene>
    <name evidence="1" type="ORF">NH26_08155</name>
</gene>
<dbReference type="STRING" id="915059.NH26_08155"/>
<organism evidence="1 2">
    <name type="scientific">Flammeovirga pacifica</name>
    <dbReference type="NCBI Taxonomy" id="915059"/>
    <lineage>
        <taxon>Bacteria</taxon>
        <taxon>Pseudomonadati</taxon>
        <taxon>Bacteroidota</taxon>
        <taxon>Cytophagia</taxon>
        <taxon>Cytophagales</taxon>
        <taxon>Flammeovirgaceae</taxon>
        <taxon>Flammeovirga</taxon>
    </lineage>
</organism>
<dbReference type="RefSeq" id="WP_044224919.1">
    <property type="nucleotide sequence ID" value="NZ_JRYR02000001.1"/>
</dbReference>
<dbReference type="AlphaFoldDB" id="A0A1S1YZ86"/>
<evidence type="ECO:0000313" key="2">
    <source>
        <dbReference type="Proteomes" id="UP000179797"/>
    </source>
</evidence>